<dbReference type="AlphaFoldDB" id="A0A934IIP1"/>
<dbReference type="RefSeq" id="WP_198917254.1">
    <property type="nucleotide sequence ID" value="NZ_JAEKPD010000016.1"/>
</dbReference>
<dbReference type="PIRSF" id="PIRSF008546">
    <property type="entry name" value="UCP008546"/>
    <property type="match status" value="1"/>
</dbReference>
<dbReference type="Gene3D" id="1.25.40.380">
    <property type="entry name" value="Protein of unknown function DUF1810"/>
    <property type="match status" value="1"/>
</dbReference>
<reference evidence="1" key="1">
    <citation type="submission" date="2020-12" db="EMBL/GenBank/DDBJ databases">
        <title>Bacterial taxonomy.</title>
        <authorList>
            <person name="Pan X."/>
        </authorList>
    </citation>
    <scope>NUCLEOTIDE SEQUENCE</scope>
    <source>
        <strain evidence="1">KCTC 52957</strain>
    </source>
</reference>
<dbReference type="EMBL" id="JAEKPD010000016">
    <property type="protein sequence ID" value="MBJ3764080.1"/>
    <property type="molecule type" value="Genomic_DNA"/>
</dbReference>
<evidence type="ECO:0000313" key="1">
    <source>
        <dbReference type="EMBL" id="MBJ3764080.1"/>
    </source>
</evidence>
<protein>
    <submittedName>
        <fullName evidence="1">DUF1810 domain-containing protein</fullName>
    </submittedName>
</protein>
<name>A0A934IIP1_9RHOB</name>
<gene>
    <name evidence="1" type="ORF">ILP92_15120</name>
</gene>
<evidence type="ECO:0000313" key="2">
    <source>
        <dbReference type="Proteomes" id="UP000642488"/>
    </source>
</evidence>
<dbReference type="Proteomes" id="UP000642488">
    <property type="component" value="Unassembled WGS sequence"/>
</dbReference>
<organism evidence="1 2">
    <name type="scientific">Palleronia pontilimi</name>
    <dbReference type="NCBI Taxonomy" id="1964209"/>
    <lineage>
        <taxon>Bacteria</taxon>
        <taxon>Pseudomonadati</taxon>
        <taxon>Pseudomonadota</taxon>
        <taxon>Alphaproteobacteria</taxon>
        <taxon>Rhodobacterales</taxon>
        <taxon>Roseobacteraceae</taxon>
        <taxon>Palleronia</taxon>
    </lineage>
</organism>
<keyword evidence="2" id="KW-1185">Reference proteome</keyword>
<dbReference type="SUPFAM" id="SSF140736">
    <property type="entry name" value="Rv1873-like"/>
    <property type="match status" value="1"/>
</dbReference>
<proteinExistence type="predicted"/>
<sequence length="139" mass="15608">MDDAGGLDRFIAAQDATYAQAKDEVTRGRKTSHWMWFIFPQLRGLGRSLRAEYYGIADLDEATRYLAHPVLGLRLVEMFDTLLAHHPRADPVDIFGKIDAAKLRSSATLFARVPDAPIIFQRALDAYFDGPCPRTEALL</sequence>
<accession>A0A934IIP1</accession>
<dbReference type="Pfam" id="PF08837">
    <property type="entry name" value="DUF1810"/>
    <property type="match status" value="1"/>
</dbReference>
<dbReference type="InterPro" id="IPR036287">
    <property type="entry name" value="Rv1873-like_sf"/>
</dbReference>
<dbReference type="InterPro" id="IPR014937">
    <property type="entry name" value="DUF1810"/>
</dbReference>
<comment type="caution">
    <text evidence="1">The sequence shown here is derived from an EMBL/GenBank/DDBJ whole genome shotgun (WGS) entry which is preliminary data.</text>
</comment>